<dbReference type="Pfam" id="PF16389">
    <property type="entry name" value="DUF4998"/>
    <property type="match status" value="1"/>
</dbReference>
<accession>A0A562M823</accession>
<sequence>MAKDTVKVILSNLGEYIQDFTLYTMDGAGNKSVGQTLTAVKVYGPLYVSSLRNRRFTTSSLNLTNLTLNFAANTDTINVDTKLSYTNNLGVRVNLSLHPDSLKIVLPNWKTGKKVLLKSSFIPVKNAIDVFTASYTDTLLIN</sequence>
<organism evidence="1 2">
    <name type="scientific">Sphingobacterium siyangense</name>
    <dbReference type="NCBI Taxonomy" id="459529"/>
    <lineage>
        <taxon>Bacteria</taxon>
        <taxon>Pseudomonadati</taxon>
        <taxon>Bacteroidota</taxon>
        <taxon>Sphingobacteriia</taxon>
        <taxon>Sphingobacteriales</taxon>
        <taxon>Sphingobacteriaceae</taxon>
        <taxon>Sphingobacterium</taxon>
    </lineage>
</organism>
<evidence type="ECO:0000313" key="1">
    <source>
        <dbReference type="EMBL" id="TWI16030.1"/>
    </source>
</evidence>
<dbReference type="Proteomes" id="UP000315908">
    <property type="component" value="Unassembled WGS sequence"/>
</dbReference>
<dbReference type="AlphaFoldDB" id="A0A562M823"/>
<comment type="caution">
    <text evidence="1">The sequence shown here is derived from an EMBL/GenBank/DDBJ whole genome shotgun (WGS) entry which is preliminary data.</text>
</comment>
<reference evidence="1 2" key="1">
    <citation type="journal article" date="2015" name="Stand. Genomic Sci.">
        <title>Genomic Encyclopedia of Bacterial and Archaeal Type Strains, Phase III: the genomes of soil and plant-associated and newly described type strains.</title>
        <authorList>
            <person name="Whitman W.B."/>
            <person name="Woyke T."/>
            <person name="Klenk H.P."/>
            <person name="Zhou Y."/>
            <person name="Lilburn T.G."/>
            <person name="Beck B.J."/>
            <person name="De Vos P."/>
            <person name="Vandamme P."/>
            <person name="Eisen J.A."/>
            <person name="Garrity G."/>
            <person name="Hugenholtz P."/>
            <person name="Kyrpides N.C."/>
        </authorList>
    </citation>
    <scope>NUCLEOTIDE SEQUENCE [LARGE SCALE GENOMIC DNA]</scope>
    <source>
        <strain evidence="1 2">CGMCC 1.6855</strain>
    </source>
</reference>
<dbReference type="RefSeq" id="WP_244294559.1">
    <property type="nucleotide sequence ID" value="NZ_VLKR01000034.1"/>
</dbReference>
<evidence type="ECO:0000313" key="2">
    <source>
        <dbReference type="Proteomes" id="UP000315908"/>
    </source>
</evidence>
<dbReference type="EMBL" id="VLKR01000034">
    <property type="protein sequence ID" value="TWI16030.1"/>
    <property type="molecule type" value="Genomic_DNA"/>
</dbReference>
<gene>
    <name evidence="1" type="ORF">IQ31_04600</name>
</gene>
<proteinExistence type="predicted"/>
<name>A0A562M823_9SPHI</name>
<protein>
    <submittedName>
        <fullName evidence="1">Uncharacterized protein DUF4998</fullName>
    </submittedName>
</protein>